<name>A0A4R3JG67_9RHOB</name>
<keyword evidence="1" id="KW-0732">Signal</keyword>
<dbReference type="AlphaFoldDB" id="A0A4R3JG67"/>
<accession>A0A4R3JG67</accession>
<feature type="chain" id="PRO_5020750952" evidence="1">
    <location>
        <begin position="21"/>
        <end position="217"/>
    </location>
</feature>
<dbReference type="RefSeq" id="WP_132244234.1">
    <property type="nucleotide sequence ID" value="NZ_SLZU01000005.1"/>
</dbReference>
<feature type="signal peptide" evidence="1">
    <location>
        <begin position="1"/>
        <end position="20"/>
    </location>
</feature>
<evidence type="ECO:0000313" key="2">
    <source>
        <dbReference type="EMBL" id="TCS64485.1"/>
    </source>
</evidence>
<proteinExistence type="predicted"/>
<sequence>MIRILALVAAMGVFPMSADATSLDGQGTYDLLFRTGTLDEIDRGTALVYERETSNTLLPAAEARDNGEIALAFDKAQEELAVLEFRQGDKHRGLGRFPASVGNPMIMYFYETVIRDMAEAAGGSPFYIRNRVKEALVTPSEAVEGEAMVDGHKIATQTIVLRPFEGDPNRDRMQGFGDLEMRVVMSDDVPGWYLAFTAEAADVYSTNLQFSRQEPGQ</sequence>
<dbReference type="EMBL" id="SLZU01000005">
    <property type="protein sequence ID" value="TCS64485.1"/>
    <property type="molecule type" value="Genomic_DNA"/>
</dbReference>
<gene>
    <name evidence="2" type="ORF">EDD52_10545</name>
</gene>
<dbReference type="OrthoDB" id="5801444at2"/>
<evidence type="ECO:0000256" key="1">
    <source>
        <dbReference type="SAM" id="SignalP"/>
    </source>
</evidence>
<dbReference type="Proteomes" id="UP000295696">
    <property type="component" value="Unassembled WGS sequence"/>
</dbReference>
<keyword evidence="3" id="KW-1185">Reference proteome</keyword>
<protein>
    <submittedName>
        <fullName evidence="2">Uncharacterized protein</fullName>
    </submittedName>
</protein>
<reference evidence="2 3" key="1">
    <citation type="submission" date="2019-03" db="EMBL/GenBank/DDBJ databases">
        <title>Genomic Encyclopedia of Type Strains, Phase IV (KMG-IV): sequencing the most valuable type-strain genomes for metagenomic binning, comparative biology and taxonomic classification.</title>
        <authorList>
            <person name="Goeker M."/>
        </authorList>
    </citation>
    <scope>NUCLEOTIDE SEQUENCE [LARGE SCALE GENOMIC DNA]</scope>
    <source>
        <strain evidence="2 3">DSM 104836</strain>
    </source>
</reference>
<comment type="caution">
    <text evidence="2">The sequence shown here is derived from an EMBL/GenBank/DDBJ whole genome shotgun (WGS) entry which is preliminary data.</text>
</comment>
<organism evidence="2 3">
    <name type="scientific">Primorskyibacter sedentarius</name>
    <dbReference type="NCBI Taxonomy" id="745311"/>
    <lineage>
        <taxon>Bacteria</taxon>
        <taxon>Pseudomonadati</taxon>
        <taxon>Pseudomonadota</taxon>
        <taxon>Alphaproteobacteria</taxon>
        <taxon>Rhodobacterales</taxon>
        <taxon>Roseobacteraceae</taxon>
        <taxon>Primorskyibacter</taxon>
    </lineage>
</organism>
<evidence type="ECO:0000313" key="3">
    <source>
        <dbReference type="Proteomes" id="UP000295696"/>
    </source>
</evidence>